<dbReference type="OrthoDB" id="193535at2"/>
<keyword evidence="3" id="KW-1185">Reference proteome</keyword>
<name>A0A562ZNW3_9BURK</name>
<dbReference type="PROSITE" id="PS51257">
    <property type="entry name" value="PROKAR_LIPOPROTEIN"/>
    <property type="match status" value="1"/>
</dbReference>
<accession>A0A562ZNW3</accession>
<feature type="chain" id="PRO_5022103035" evidence="1">
    <location>
        <begin position="28"/>
        <end position="179"/>
    </location>
</feature>
<evidence type="ECO:0000313" key="3">
    <source>
        <dbReference type="Proteomes" id="UP000318199"/>
    </source>
</evidence>
<organism evidence="2 3">
    <name type="scientific">Caenimonas sedimenti</name>
    <dbReference type="NCBI Taxonomy" id="2596921"/>
    <lineage>
        <taxon>Bacteria</taxon>
        <taxon>Pseudomonadati</taxon>
        <taxon>Pseudomonadota</taxon>
        <taxon>Betaproteobacteria</taxon>
        <taxon>Burkholderiales</taxon>
        <taxon>Comamonadaceae</taxon>
        <taxon>Caenimonas</taxon>
    </lineage>
</organism>
<evidence type="ECO:0000313" key="2">
    <source>
        <dbReference type="EMBL" id="TWO70282.1"/>
    </source>
</evidence>
<dbReference type="EMBL" id="VOBQ01000012">
    <property type="protein sequence ID" value="TWO70282.1"/>
    <property type="molecule type" value="Genomic_DNA"/>
</dbReference>
<keyword evidence="1" id="KW-0732">Signal</keyword>
<dbReference type="Pfam" id="PF11937">
    <property type="entry name" value="DUF3455"/>
    <property type="match status" value="1"/>
</dbReference>
<reference evidence="2 3" key="1">
    <citation type="submission" date="2019-07" db="EMBL/GenBank/DDBJ databases">
        <title>Caenimonas sedimenti sp. nov., isolated from activated sludge.</title>
        <authorList>
            <person name="Xu J."/>
        </authorList>
    </citation>
    <scope>NUCLEOTIDE SEQUENCE [LARGE SCALE GENOMIC DNA]</scope>
    <source>
        <strain evidence="2 3">HX-9-20</strain>
    </source>
</reference>
<dbReference type="Proteomes" id="UP000318199">
    <property type="component" value="Unassembled WGS sequence"/>
</dbReference>
<dbReference type="InterPro" id="IPR021851">
    <property type="entry name" value="DUF3455"/>
</dbReference>
<dbReference type="RefSeq" id="WP_145893838.1">
    <property type="nucleotide sequence ID" value="NZ_VOBQ01000012.1"/>
</dbReference>
<evidence type="ECO:0000256" key="1">
    <source>
        <dbReference type="SAM" id="SignalP"/>
    </source>
</evidence>
<feature type="signal peptide" evidence="1">
    <location>
        <begin position="1"/>
        <end position="27"/>
    </location>
</feature>
<gene>
    <name evidence="2" type="ORF">FN976_14915</name>
</gene>
<proteinExistence type="predicted"/>
<protein>
    <submittedName>
        <fullName evidence="2">DUF3455 domain-containing protein</fullName>
    </submittedName>
</protein>
<dbReference type="PANTHER" id="PTHR35567:SF1">
    <property type="entry name" value="CONSERVED FUNGAL PROTEIN (AFU_ORTHOLOGUE AFUA_1G14230)"/>
    <property type="match status" value="1"/>
</dbReference>
<comment type="caution">
    <text evidence="2">The sequence shown here is derived from an EMBL/GenBank/DDBJ whole genome shotgun (WGS) entry which is preliminary data.</text>
</comment>
<dbReference type="AlphaFoldDB" id="A0A562ZNW3"/>
<sequence>MKRAHFFHWSAAFAALVAAGCATTALEAPLATVPAKLQPAGETISHVVPAKGVQIYECRAKAGAAGQAEWAFVAPEAELFDRRGVRIGKHYGGPHWEALDGSKVVAAVRERADAPAADAIPWLLLGARPVGPAGEFSKVTSIQRVNTVGGIAPRDGCGSATLGRQARVAYTADYYFFSR</sequence>
<dbReference type="PANTHER" id="PTHR35567">
    <property type="entry name" value="MALATE DEHYDROGENASE (AFU_ORTHOLOGUE AFUA_2G13800)"/>
    <property type="match status" value="1"/>
</dbReference>